<dbReference type="PANTHER" id="PTHR48079:SF6">
    <property type="entry name" value="NAD(P)-BINDING DOMAIN-CONTAINING PROTEIN-RELATED"/>
    <property type="match status" value="1"/>
</dbReference>
<feature type="domain" description="NAD-dependent epimerase/dehydratase" evidence="1">
    <location>
        <begin position="3"/>
        <end position="207"/>
    </location>
</feature>
<dbReference type="STRING" id="1070870.SAMN05444351_3109"/>
<dbReference type="Proteomes" id="UP000184471">
    <property type="component" value="Unassembled WGS sequence"/>
</dbReference>
<dbReference type="InterPro" id="IPR051783">
    <property type="entry name" value="NAD(P)-dependent_oxidoreduct"/>
</dbReference>
<organism evidence="2 3">
    <name type="scientific">Geodermatophilus nigrescens</name>
    <dbReference type="NCBI Taxonomy" id="1070870"/>
    <lineage>
        <taxon>Bacteria</taxon>
        <taxon>Bacillati</taxon>
        <taxon>Actinomycetota</taxon>
        <taxon>Actinomycetes</taxon>
        <taxon>Geodermatophilales</taxon>
        <taxon>Geodermatophilaceae</taxon>
        <taxon>Geodermatophilus</taxon>
    </lineage>
</organism>
<dbReference type="AlphaFoldDB" id="A0A1M5MBM5"/>
<dbReference type="GO" id="GO:0005737">
    <property type="term" value="C:cytoplasm"/>
    <property type="evidence" value="ECO:0007669"/>
    <property type="project" value="TreeGrafter"/>
</dbReference>
<dbReference type="SUPFAM" id="SSF51735">
    <property type="entry name" value="NAD(P)-binding Rossmann-fold domains"/>
    <property type="match status" value="1"/>
</dbReference>
<proteinExistence type="predicted"/>
<evidence type="ECO:0000313" key="2">
    <source>
        <dbReference type="EMBL" id="SHG74678.1"/>
    </source>
</evidence>
<dbReference type="EMBL" id="FQVX01000003">
    <property type="protein sequence ID" value="SHG74678.1"/>
    <property type="molecule type" value="Genomic_DNA"/>
</dbReference>
<dbReference type="PANTHER" id="PTHR48079">
    <property type="entry name" value="PROTEIN YEEZ"/>
    <property type="match status" value="1"/>
</dbReference>
<protein>
    <submittedName>
        <fullName evidence="2">Nucleoside-diphosphate-sugar epimerase</fullName>
    </submittedName>
</protein>
<evidence type="ECO:0000259" key="1">
    <source>
        <dbReference type="Pfam" id="PF01370"/>
    </source>
</evidence>
<dbReference type="Pfam" id="PF01370">
    <property type="entry name" value="Epimerase"/>
    <property type="match status" value="1"/>
</dbReference>
<gene>
    <name evidence="2" type="ORF">SAMN05444351_3109</name>
</gene>
<dbReference type="GO" id="GO:0004029">
    <property type="term" value="F:aldehyde dehydrogenase (NAD+) activity"/>
    <property type="evidence" value="ECO:0007669"/>
    <property type="project" value="TreeGrafter"/>
</dbReference>
<keyword evidence="3" id="KW-1185">Reference proteome</keyword>
<dbReference type="RefSeq" id="WP_073421164.1">
    <property type="nucleotide sequence ID" value="NZ_FQVX01000003.1"/>
</dbReference>
<evidence type="ECO:0000313" key="3">
    <source>
        <dbReference type="Proteomes" id="UP000184471"/>
    </source>
</evidence>
<name>A0A1M5MBM5_9ACTN</name>
<dbReference type="InterPro" id="IPR001509">
    <property type="entry name" value="Epimerase_deHydtase"/>
</dbReference>
<reference evidence="2 3" key="1">
    <citation type="submission" date="2016-11" db="EMBL/GenBank/DDBJ databases">
        <authorList>
            <person name="Jaros S."/>
            <person name="Januszkiewicz K."/>
            <person name="Wedrychowicz H."/>
        </authorList>
    </citation>
    <scope>NUCLEOTIDE SEQUENCE [LARGE SCALE GENOMIC DNA]</scope>
    <source>
        <strain evidence="2 3">DSM 45408</strain>
    </source>
</reference>
<dbReference type="Gene3D" id="3.40.50.720">
    <property type="entry name" value="NAD(P)-binding Rossmann-like Domain"/>
    <property type="match status" value="1"/>
</dbReference>
<accession>A0A1M5MBM5</accession>
<dbReference type="CDD" id="cd05262">
    <property type="entry name" value="SDR_a7"/>
    <property type="match status" value="1"/>
</dbReference>
<dbReference type="OrthoDB" id="9787292at2"/>
<sequence length="295" mass="29650">MRVLVTGATGWIGSALVPELLVAGHEVVGLTRSDAGANALRAAGAEAMRGDLTDPAGLAAAAASVDGVVHLAFVHDFSDYDASVGTDQRAVAALTGALEGTGRPFVGTAGVLGIAAGRTATERDLDPDGVGAARAPATRAVLDAAEKGVRSSVVRLAPSVHGAGDPGFLATLVATARDTGVSGWVEGGRWPAVHRSDAARLYRLALEGAPAGSLLHGVAEEGVPVREVAEVVGRRMGLPVRPVEPDHFGWLGPFLAADSPASSALTRELLGWAPAGPGLLEDLAAGAYAHVEAAP</sequence>
<dbReference type="InterPro" id="IPR036291">
    <property type="entry name" value="NAD(P)-bd_dom_sf"/>
</dbReference>